<dbReference type="InterPro" id="IPR036869">
    <property type="entry name" value="J_dom_sf"/>
</dbReference>
<dbReference type="SMART" id="SM00271">
    <property type="entry name" value="DnaJ"/>
    <property type="match status" value="1"/>
</dbReference>
<dbReference type="PANTHER" id="PTHR43096:SF52">
    <property type="entry name" value="DNAJ HOMOLOG 1, MITOCHONDRIAL-RELATED"/>
    <property type="match status" value="1"/>
</dbReference>
<evidence type="ECO:0000256" key="1">
    <source>
        <dbReference type="ARBA" id="ARBA00023186"/>
    </source>
</evidence>
<dbReference type="Pfam" id="PF00226">
    <property type="entry name" value="DnaJ"/>
    <property type="match status" value="1"/>
</dbReference>
<protein>
    <submittedName>
        <fullName evidence="4">DnaJ protein</fullName>
    </submittedName>
</protein>
<feature type="domain" description="J" evidence="3">
    <location>
        <begin position="278"/>
        <end position="341"/>
    </location>
</feature>
<organism evidence="4 5">
    <name type="scientific">Symbiodinium natans</name>
    <dbReference type="NCBI Taxonomy" id="878477"/>
    <lineage>
        <taxon>Eukaryota</taxon>
        <taxon>Sar</taxon>
        <taxon>Alveolata</taxon>
        <taxon>Dinophyceae</taxon>
        <taxon>Suessiales</taxon>
        <taxon>Symbiodiniaceae</taxon>
        <taxon>Symbiodinium</taxon>
    </lineage>
</organism>
<proteinExistence type="predicted"/>
<accession>A0A812TND9</accession>
<evidence type="ECO:0000259" key="3">
    <source>
        <dbReference type="PROSITE" id="PS50076"/>
    </source>
</evidence>
<dbReference type="Proteomes" id="UP000604046">
    <property type="component" value="Unassembled WGS sequence"/>
</dbReference>
<evidence type="ECO:0000313" key="4">
    <source>
        <dbReference type="EMBL" id="CAE7533090.1"/>
    </source>
</evidence>
<gene>
    <name evidence="4" type="primary">dnaJ</name>
    <name evidence="4" type="ORF">SNAT2548_LOCUS29870</name>
</gene>
<sequence>MVVRTGKSLPVRHGLVQFAVKLALATGAVLLGQSLSDLFVPFIASKIVRHRNGQRDRGGVLTARAAYPENADDAEDDKASKELRLAQERLTKIWNEGGGSAATSFSVSPAGADLTVERLQIADGTPPVGSVLLADPRRYFSSNGGPAALRTGRRFFVDGSRRDRANLPVRRSCHVLCMIVLQPSLNPVRMWPMTVMGEDERFASNSCDLSSQHSHAAMRCKVSLDGSWHDGWTWRQIFATLLTSFVAVRYWPSSQFVLGHRAAHARTTLVSRRAVSRNPFDVLGLSRSASYDEIRSAFRSLARTYHPDVPGTGDEDRFRAIREALEELGTPEGRERWSFTSNYASRTADSYRYNGYGYDSYESSSYSTRHRQSQSNGWEEEVRSRSTRQEEQRQRQQQKQEREAQKQAKAAANQDKFFERELRKAVASAKQRQAQRRKEWQRGVKEALNSVWQQQKEDLSLGWGALDTFKQNRKRYVDDEAKAWKERLHAERELSASQREKDGKVWVAKFAHVQEEASYRQEELGRQHSKRLRDFREGFQQRSENAEVPSAEQIQEEIDKIVLQQDEKNKHCWQKSYKSMMKRLRRSIAKEPKIWKDGFRTTLIQMGKGGQAASQKWVRKFQDTMREMGEAEKDEVAGWVDHFKNLRKPTAQEPRWNTLAQASRKLSAVSRKHVLNIIEQCRKAEVKRLNWQAWNRKQWVKKFRQAEDQAFQMEKEEKLRLAEEFWQAVKDSHVQDVPGQHCTDVSGTAEVTEVRFLETAGQGSSTDAVPQNGQTLNHAVCKRPMQDNSVLTEPLWVQYAEKAGPPFTKREHGSAVIVGSYLQAGGELAELGKECSAENHAELDCTGLDESLQSFVGGASSVSASALRRASVARHAEVNKVQAGDRFVGWLKHPVLTARQKFDLVVEVGPGDDKGAWKITDPNKKLQAGKSYEGPCKVISADEDGVIFRDADTVLNGTLNGAGPGTISGRAMQGGLKWGGFFEASHCGRLRQREHGDCSARSSVRVTDLGRERGMPTSADESGKSSFLVTLPHRSGFVSDKLVGGLADGCLMTQNPTMAILRPLLRPFPETRRHT</sequence>
<reference evidence="4" key="1">
    <citation type="submission" date="2021-02" db="EMBL/GenBank/DDBJ databases">
        <authorList>
            <person name="Dougan E. K."/>
            <person name="Rhodes N."/>
            <person name="Thang M."/>
            <person name="Chan C."/>
        </authorList>
    </citation>
    <scope>NUCLEOTIDE SEQUENCE</scope>
</reference>
<dbReference type="GO" id="GO:0051082">
    <property type="term" value="F:unfolded protein binding"/>
    <property type="evidence" value="ECO:0007669"/>
    <property type="project" value="TreeGrafter"/>
</dbReference>
<keyword evidence="1" id="KW-0143">Chaperone</keyword>
<keyword evidence="5" id="KW-1185">Reference proteome</keyword>
<dbReference type="CDD" id="cd06257">
    <property type="entry name" value="DnaJ"/>
    <property type="match status" value="1"/>
</dbReference>
<name>A0A812TND9_9DINO</name>
<dbReference type="InterPro" id="IPR001623">
    <property type="entry name" value="DnaJ_domain"/>
</dbReference>
<evidence type="ECO:0000256" key="2">
    <source>
        <dbReference type="SAM" id="MobiDB-lite"/>
    </source>
</evidence>
<comment type="caution">
    <text evidence="4">The sequence shown here is derived from an EMBL/GenBank/DDBJ whole genome shotgun (WGS) entry which is preliminary data.</text>
</comment>
<feature type="region of interest" description="Disordered" evidence="2">
    <location>
        <begin position="362"/>
        <end position="415"/>
    </location>
</feature>
<feature type="compositionally biased region" description="Basic and acidic residues" evidence="2">
    <location>
        <begin position="380"/>
        <end position="406"/>
    </location>
</feature>
<dbReference type="PANTHER" id="PTHR43096">
    <property type="entry name" value="DNAJ HOMOLOG 1, MITOCHONDRIAL-RELATED"/>
    <property type="match status" value="1"/>
</dbReference>
<dbReference type="AlphaFoldDB" id="A0A812TND9"/>
<dbReference type="SUPFAM" id="SSF46565">
    <property type="entry name" value="Chaperone J-domain"/>
    <property type="match status" value="1"/>
</dbReference>
<dbReference type="GO" id="GO:0005737">
    <property type="term" value="C:cytoplasm"/>
    <property type="evidence" value="ECO:0007669"/>
    <property type="project" value="TreeGrafter"/>
</dbReference>
<dbReference type="OrthoDB" id="419694at2759"/>
<dbReference type="GO" id="GO:0042026">
    <property type="term" value="P:protein refolding"/>
    <property type="evidence" value="ECO:0007669"/>
    <property type="project" value="TreeGrafter"/>
</dbReference>
<dbReference type="EMBL" id="CAJNDS010002580">
    <property type="protein sequence ID" value="CAE7533090.1"/>
    <property type="molecule type" value="Genomic_DNA"/>
</dbReference>
<dbReference type="Gene3D" id="1.10.287.110">
    <property type="entry name" value="DnaJ domain"/>
    <property type="match status" value="1"/>
</dbReference>
<dbReference type="PROSITE" id="PS50076">
    <property type="entry name" value="DNAJ_2"/>
    <property type="match status" value="1"/>
</dbReference>
<evidence type="ECO:0000313" key="5">
    <source>
        <dbReference type="Proteomes" id="UP000604046"/>
    </source>
</evidence>